<evidence type="ECO:0000313" key="2">
    <source>
        <dbReference type="EMBL" id="CCC95228.1"/>
    </source>
</evidence>
<dbReference type="EMBL" id="HE575324">
    <property type="protein sequence ID" value="CCC95228.1"/>
    <property type="molecule type" value="Genomic_DNA"/>
</dbReference>
<protein>
    <submittedName>
        <fullName evidence="2">Uncharacterized protein</fullName>
    </submittedName>
</protein>
<dbReference type="AlphaFoldDB" id="G0V0Q7"/>
<name>G0V0Q7_TRYCI</name>
<gene>
    <name evidence="2" type="ORF">TCIL3000_11_6540</name>
</gene>
<feature type="region of interest" description="Disordered" evidence="1">
    <location>
        <begin position="1"/>
        <end position="23"/>
    </location>
</feature>
<sequence>MYGSPSRNPFKSQNRTNLPPFSECLQSIHNPADFCSFGESMSAASPPSRHCHSSSHETMSPRPENVDYSLFTMEISDLTSPGTPPPQVERYHQICVSTPSNAPQSLDETYDMEFAVEDGTCEADPLPPLFPSASPIERSPSVAPGISMPRTEPQEVHAVEPEDGRGISVDLKEESGVCVAVAPEWPAHVTAHHFFQPEDYTPSYEDLLLEDCGGVYDRWSWIKQKTDQIIPPLRDSIGGDLISDHSHKSGDFAYHHPHIDKLGAVRRFRRH</sequence>
<evidence type="ECO:0000256" key="1">
    <source>
        <dbReference type="SAM" id="MobiDB-lite"/>
    </source>
</evidence>
<accession>G0V0Q7</accession>
<feature type="region of interest" description="Disordered" evidence="1">
    <location>
        <begin position="42"/>
        <end position="62"/>
    </location>
</feature>
<reference evidence="2" key="1">
    <citation type="journal article" date="2012" name="Proc. Natl. Acad. Sci. U.S.A.">
        <title>Antigenic diversity is generated by distinct evolutionary mechanisms in African trypanosome species.</title>
        <authorList>
            <person name="Jackson A.P."/>
            <person name="Berry A."/>
            <person name="Aslett M."/>
            <person name="Allison H.C."/>
            <person name="Burton P."/>
            <person name="Vavrova-Anderson J."/>
            <person name="Brown R."/>
            <person name="Browne H."/>
            <person name="Corton N."/>
            <person name="Hauser H."/>
            <person name="Gamble J."/>
            <person name="Gilderthorp R."/>
            <person name="Marcello L."/>
            <person name="McQuillan J."/>
            <person name="Otto T.D."/>
            <person name="Quail M.A."/>
            <person name="Sanders M.J."/>
            <person name="van Tonder A."/>
            <person name="Ginger M.L."/>
            <person name="Field M.C."/>
            <person name="Barry J.D."/>
            <person name="Hertz-Fowler C."/>
            <person name="Berriman M."/>
        </authorList>
    </citation>
    <scope>NUCLEOTIDE SEQUENCE</scope>
    <source>
        <strain evidence="2">IL3000</strain>
    </source>
</reference>
<dbReference type="VEuPathDB" id="TriTrypDB:TcIL3000.11.6540"/>
<organism evidence="2">
    <name type="scientific">Trypanosoma congolense (strain IL3000)</name>
    <dbReference type="NCBI Taxonomy" id="1068625"/>
    <lineage>
        <taxon>Eukaryota</taxon>
        <taxon>Discoba</taxon>
        <taxon>Euglenozoa</taxon>
        <taxon>Kinetoplastea</taxon>
        <taxon>Metakinetoplastina</taxon>
        <taxon>Trypanosomatida</taxon>
        <taxon>Trypanosomatidae</taxon>
        <taxon>Trypanosoma</taxon>
        <taxon>Nannomonas</taxon>
    </lineage>
</organism>
<proteinExistence type="predicted"/>